<dbReference type="HOGENOM" id="CLU_1101291_0_0_0"/>
<comment type="subcellular location">
    <subcellularLocation>
        <location evidence="1">Cell inner membrane</location>
        <topology evidence="1">Single-pass membrane protein</topology>
        <orientation evidence="1">Periplasmic side</orientation>
    </subcellularLocation>
</comment>
<accession>E4TGY9</accession>
<keyword evidence="13" id="KW-1185">Reference proteome</keyword>
<dbReference type="eggNOG" id="COG0810">
    <property type="taxonomic scope" value="Bacteria"/>
</dbReference>
<keyword evidence="4" id="KW-1003">Cell membrane</keyword>
<dbReference type="GO" id="GO:0098797">
    <property type="term" value="C:plasma membrane protein complex"/>
    <property type="evidence" value="ECO:0007669"/>
    <property type="project" value="TreeGrafter"/>
</dbReference>
<dbReference type="GO" id="GO:0031992">
    <property type="term" value="F:energy transducer activity"/>
    <property type="evidence" value="ECO:0007669"/>
    <property type="project" value="TreeGrafter"/>
</dbReference>
<dbReference type="Pfam" id="PF03544">
    <property type="entry name" value="TonB_C"/>
    <property type="match status" value="1"/>
</dbReference>
<reference key="1">
    <citation type="submission" date="2010-11" db="EMBL/GenBank/DDBJ databases">
        <title>The complete genome of chromosome of Calditerrivibrio nitroreducens DSM 19672.</title>
        <authorList>
            <consortium name="US DOE Joint Genome Institute (JGI-PGF)"/>
            <person name="Lucas S."/>
            <person name="Copeland A."/>
            <person name="Lapidus A."/>
            <person name="Bruce D."/>
            <person name="Goodwin L."/>
            <person name="Pitluck S."/>
            <person name="Kyrpides N."/>
            <person name="Mavromatis K."/>
            <person name="Ivanova N."/>
            <person name="Mikhailova N."/>
            <person name="Zeytun A."/>
            <person name="Brettin T."/>
            <person name="Detter J.C."/>
            <person name="Tapia R."/>
            <person name="Han C."/>
            <person name="Land M."/>
            <person name="Hauser L."/>
            <person name="Markowitz V."/>
            <person name="Cheng J.-F."/>
            <person name="Hugenholtz P."/>
            <person name="Woyke T."/>
            <person name="Wu D."/>
            <person name="Spring S."/>
            <person name="Schroeder M."/>
            <person name="Brambilla E."/>
            <person name="Klenk H.-P."/>
            <person name="Eisen J.A."/>
        </authorList>
    </citation>
    <scope>NUCLEOTIDE SEQUENCE [LARGE SCALE GENOMIC DNA]</scope>
    <source>
        <strain>DSM 19672</strain>
    </source>
</reference>
<reference evidence="12 13" key="2">
    <citation type="journal article" date="2011" name="Stand. Genomic Sci.">
        <title>Complete genome sequence of Calditerrivibrio nitroreducens type strain (Yu37-1).</title>
        <authorList>
            <person name="Pitluck S."/>
            <person name="Sikorski J."/>
            <person name="Zeytun A."/>
            <person name="Lapidus A."/>
            <person name="Nolan M."/>
            <person name="Lucas S."/>
            <person name="Hammon N."/>
            <person name="Deshpande S."/>
            <person name="Cheng J.F."/>
            <person name="Tapia R."/>
            <person name="Han C."/>
            <person name="Goodwin L."/>
            <person name="Liolios K."/>
            <person name="Pagani I."/>
            <person name="Ivanova N."/>
            <person name="Mavromatis K."/>
            <person name="Pati A."/>
            <person name="Chen A."/>
            <person name="Palaniappan K."/>
            <person name="Hauser L."/>
            <person name="Chang Y.J."/>
            <person name="Jeffries C.D."/>
            <person name="Detter J.C."/>
            <person name="Brambilla E."/>
            <person name="Djao O.D."/>
            <person name="Rohde M."/>
            <person name="Spring S."/>
            <person name="Goker M."/>
            <person name="Woyke T."/>
            <person name="Bristow J."/>
            <person name="Eisen J.A."/>
            <person name="Markowitz V."/>
            <person name="Hugenholtz P."/>
            <person name="Kyrpides N.C."/>
            <person name="Klenk H.P."/>
            <person name="Land M."/>
        </authorList>
    </citation>
    <scope>NUCLEOTIDE SEQUENCE [LARGE SCALE GENOMIC DNA]</scope>
    <source>
        <strain evidence="13">DSM 19672 / NBRC 101217 / Yu37-1</strain>
    </source>
</reference>
<evidence type="ECO:0000256" key="7">
    <source>
        <dbReference type="ARBA" id="ARBA00022927"/>
    </source>
</evidence>
<evidence type="ECO:0000256" key="4">
    <source>
        <dbReference type="ARBA" id="ARBA00022475"/>
    </source>
</evidence>
<dbReference type="NCBIfam" id="TIGR01352">
    <property type="entry name" value="tonB_Cterm"/>
    <property type="match status" value="1"/>
</dbReference>
<evidence type="ECO:0000256" key="1">
    <source>
        <dbReference type="ARBA" id="ARBA00004383"/>
    </source>
</evidence>
<dbReference type="STRING" id="768670.Calni_1883"/>
<feature type="domain" description="TonB C-terminal" evidence="11">
    <location>
        <begin position="165"/>
        <end position="252"/>
    </location>
</feature>
<comment type="similarity">
    <text evidence="2">Belongs to the TonB family.</text>
</comment>
<dbReference type="Gene3D" id="3.30.1150.10">
    <property type="match status" value="1"/>
</dbReference>
<organism evidence="12 13">
    <name type="scientific">Calditerrivibrio nitroreducens (strain DSM 19672 / NBRC 101217 / Yu37-1)</name>
    <dbReference type="NCBI Taxonomy" id="768670"/>
    <lineage>
        <taxon>Bacteria</taxon>
        <taxon>Pseudomonadati</taxon>
        <taxon>Deferribacterota</taxon>
        <taxon>Deferribacteres</taxon>
        <taxon>Deferribacterales</taxon>
        <taxon>Calditerrivibrionaceae</taxon>
    </lineage>
</organism>
<feature type="transmembrane region" description="Helical" evidence="10">
    <location>
        <begin position="12"/>
        <end position="31"/>
    </location>
</feature>
<name>E4TGY9_CALNY</name>
<keyword evidence="8 10" id="KW-1133">Transmembrane helix</keyword>
<evidence type="ECO:0000256" key="3">
    <source>
        <dbReference type="ARBA" id="ARBA00022448"/>
    </source>
</evidence>
<proteinExistence type="inferred from homology"/>
<evidence type="ECO:0000256" key="8">
    <source>
        <dbReference type="ARBA" id="ARBA00022989"/>
    </source>
</evidence>
<dbReference type="GO" id="GO:0015031">
    <property type="term" value="P:protein transport"/>
    <property type="evidence" value="ECO:0007669"/>
    <property type="project" value="UniProtKB-KW"/>
</dbReference>
<dbReference type="PANTHER" id="PTHR33446">
    <property type="entry name" value="PROTEIN TONB-RELATED"/>
    <property type="match status" value="1"/>
</dbReference>
<evidence type="ECO:0000256" key="5">
    <source>
        <dbReference type="ARBA" id="ARBA00022519"/>
    </source>
</evidence>
<dbReference type="SUPFAM" id="SSF74653">
    <property type="entry name" value="TolA/TonB C-terminal domain"/>
    <property type="match status" value="1"/>
</dbReference>
<evidence type="ECO:0000256" key="2">
    <source>
        <dbReference type="ARBA" id="ARBA00006555"/>
    </source>
</evidence>
<keyword evidence="5" id="KW-0997">Cell inner membrane</keyword>
<evidence type="ECO:0000256" key="10">
    <source>
        <dbReference type="SAM" id="Phobius"/>
    </source>
</evidence>
<dbReference type="InterPro" id="IPR006260">
    <property type="entry name" value="TonB/TolA_C"/>
</dbReference>
<dbReference type="KEGG" id="cni:Calni_1883"/>
<dbReference type="PROSITE" id="PS52015">
    <property type="entry name" value="TONB_CTD"/>
    <property type="match status" value="1"/>
</dbReference>
<evidence type="ECO:0000256" key="9">
    <source>
        <dbReference type="ARBA" id="ARBA00023136"/>
    </source>
</evidence>
<gene>
    <name evidence="12" type="ordered locus">Calni_1883</name>
</gene>
<keyword evidence="3" id="KW-0813">Transport</keyword>
<dbReference type="InterPro" id="IPR037682">
    <property type="entry name" value="TonB_C"/>
</dbReference>
<dbReference type="InterPro" id="IPR051045">
    <property type="entry name" value="TonB-dependent_transducer"/>
</dbReference>
<keyword evidence="7" id="KW-0653">Protein transport</keyword>
<dbReference type="Proteomes" id="UP000007039">
    <property type="component" value="Chromosome"/>
</dbReference>
<dbReference type="GO" id="GO:0055085">
    <property type="term" value="P:transmembrane transport"/>
    <property type="evidence" value="ECO:0007669"/>
    <property type="project" value="InterPro"/>
</dbReference>
<dbReference type="AlphaFoldDB" id="E4TGY9"/>
<protein>
    <submittedName>
        <fullName evidence="12">TonB family protein</fullName>
    </submittedName>
</protein>
<evidence type="ECO:0000259" key="11">
    <source>
        <dbReference type="PROSITE" id="PS52015"/>
    </source>
</evidence>
<keyword evidence="9 10" id="KW-0472">Membrane</keyword>
<evidence type="ECO:0000313" key="13">
    <source>
        <dbReference type="Proteomes" id="UP000007039"/>
    </source>
</evidence>
<evidence type="ECO:0000313" key="12">
    <source>
        <dbReference type="EMBL" id="ADR19787.1"/>
    </source>
</evidence>
<sequence length="252" mass="29115" precursor="true">MIIMKGNRLPAFIIFSTIFHIFIIAYLKISLPEADDVKTNRTIFVTLVNKENSPPDFREGIKKKIDSTKNKEILKDMPPIYAKNERYPANQDTLINANKNEPVQLDKTDQEKKEIPTAHEEPKKIENNEVETNSTHQKSMNIMTSKKEHIETYTENKPKSFNIEEYEKYILQKIKDMIEYPLLARKRGIEGDMLVNVTINTSGELKKVNIVKSSGYSILDDYTISLAGKIKFDVSPPHTIELPLKISYRLNR</sequence>
<keyword evidence="6 10" id="KW-0812">Transmembrane</keyword>
<dbReference type="PANTHER" id="PTHR33446:SF2">
    <property type="entry name" value="PROTEIN TONB"/>
    <property type="match status" value="1"/>
</dbReference>
<dbReference type="OrthoDB" id="9816142at2"/>
<dbReference type="EMBL" id="CP002347">
    <property type="protein sequence ID" value="ADR19787.1"/>
    <property type="molecule type" value="Genomic_DNA"/>
</dbReference>
<evidence type="ECO:0000256" key="6">
    <source>
        <dbReference type="ARBA" id="ARBA00022692"/>
    </source>
</evidence>